<feature type="domain" description="Choline/carnitine acyltransferase" evidence="3">
    <location>
        <begin position="1"/>
        <end position="280"/>
    </location>
</feature>
<sequence>FILSQDGHIGINFEHTVAEGPAIIGLFEHVLEFLEKSQELSMAAARVKPPQQLCFNISSGLQEVINQAVHEADLAVNNLMLRGLFFKDYGKNLIKEHGLSPDAFIQMAIQLAYYRIHRQPCATYEAGSLRKFKLGRTDAIYSCSISSVAFTKGMDDPSLSSREKMELLKAAVGSHKKHTDDVVNGKGIDRHLLGLKLMALENGMNTPELFMDLAYKESTYFKMLTSQVVCKYKALVFFGPDEQDGYGLCYNPQDDELIVSISSFNKCPKTDSDIFLNSLVKSLQDMKTL</sequence>
<dbReference type="PANTHER" id="PTHR22589">
    <property type="entry name" value="CARNITINE O-ACYLTRANSFERASE"/>
    <property type="match status" value="1"/>
</dbReference>
<dbReference type="AlphaFoldDB" id="A0A8S3YJL7"/>
<organism evidence="4 5">
    <name type="scientific">Candidula unifasciata</name>
    <dbReference type="NCBI Taxonomy" id="100452"/>
    <lineage>
        <taxon>Eukaryota</taxon>
        <taxon>Metazoa</taxon>
        <taxon>Spiralia</taxon>
        <taxon>Lophotrochozoa</taxon>
        <taxon>Mollusca</taxon>
        <taxon>Gastropoda</taxon>
        <taxon>Heterobranchia</taxon>
        <taxon>Euthyneura</taxon>
        <taxon>Panpulmonata</taxon>
        <taxon>Eupulmonata</taxon>
        <taxon>Stylommatophora</taxon>
        <taxon>Helicina</taxon>
        <taxon>Helicoidea</taxon>
        <taxon>Geomitridae</taxon>
        <taxon>Candidula</taxon>
    </lineage>
</organism>
<dbReference type="OrthoDB" id="240216at2759"/>
<name>A0A8S3YJL7_9EUPU</name>
<dbReference type="Gene3D" id="3.30.559.10">
    <property type="entry name" value="Chloramphenicol acetyltransferase-like domain"/>
    <property type="match status" value="1"/>
</dbReference>
<evidence type="ECO:0000259" key="3">
    <source>
        <dbReference type="Pfam" id="PF00755"/>
    </source>
</evidence>
<feature type="non-terminal residue" evidence="4">
    <location>
        <position position="1"/>
    </location>
</feature>
<evidence type="ECO:0000313" key="4">
    <source>
        <dbReference type="EMBL" id="CAG5115745.1"/>
    </source>
</evidence>
<evidence type="ECO:0000256" key="2">
    <source>
        <dbReference type="PIRSR" id="PIRSR600542-1"/>
    </source>
</evidence>
<feature type="non-terminal residue" evidence="4">
    <location>
        <position position="289"/>
    </location>
</feature>
<dbReference type="InterPro" id="IPR000542">
    <property type="entry name" value="Carn_acyl_trans"/>
</dbReference>
<evidence type="ECO:0000256" key="1">
    <source>
        <dbReference type="ARBA" id="ARBA00005232"/>
    </source>
</evidence>
<dbReference type="PANTHER" id="PTHR22589:SF103">
    <property type="entry name" value="CARNITINE O-ACETYL-TRANSFERASE, ISOFORM A-RELATED"/>
    <property type="match status" value="1"/>
</dbReference>
<feature type="active site" description="Proton acceptor" evidence="2">
    <location>
        <position position="15"/>
    </location>
</feature>
<dbReference type="InterPro" id="IPR023213">
    <property type="entry name" value="CAT-like_dom_sf"/>
</dbReference>
<keyword evidence="5" id="KW-1185">Reference proteome</keyword>
<gene>
    <name evidence="4" type="ORF">CUNI_LOCUS1303</name>
</gene>
<evidence type="ECO:0000313" key="5">
    <source>
        <dbReference type="Proteomes" id="UP000678393"/>
    </source>
</evidence>
<reference evidence="4" key="1">
    <citation type="submission" date="2021-04" db="EMBL/GenBank/DDBJ databases">
        <authorList>
            <consortium name="Molecular Ecology Group"/>
        </authorList>
    </citation>
    <scope>NUCLEOTIDE SEQUENCE</scope>
</reference>
<accession>A0A8S3YJL7</accession>
<dbReference type="EMBL" id="CAJHNH020000159">
    <property type="protein sequence ID" value="CAG5115745.1"/>
    <property type="molecule type" value="Genomic_DNA"/>
</dbReference>
<dbReference type="SUPFAM" id="SSF52777">
    <property type="entry name" value="CoA-dependent acyltransferases"/>
    <property type="match status" value="2"/>
</dbReference>
<dbReference type="Proteomes" id="UP000678393">
    <property type="component" value="Unassembled WGS sequence"/>
</dbReference>
<dbReference type="GO" id="GO:0019254">
    <property type="term" value="P:carnitine metabolic process, CoA-linked"/>
    <property type="evidence" value="ECO:0007669"/>
    <property type="project" value="TreeGrafter"/>
</dbReference>
<protein>
    <recommendedName>
        <fullName evidence="3">Choline/carnitine acyltransferase domain-containing protein</fullName>
    </recommendedName>
</protein>
<dbReference type="InterPro" id="IPR039551">
    <property type="entry name" value="Cho/carn_acyl_trans"/>
</dbReference>
<proteinExistence type="inferred from homology"/>
<comment type="caution">
    <text evidence="4">The sequence shown here is derived from an EMBL/GenBank/DDBJ whole genome shotgun (WGS) entry which is preliminary data.</text>
</comment>
<comment type="similarity">
    <text evidence="1">Belongs to the carnitine/choline acetyltransferase family.</text>
</comment>
<dbReference type="GO" id="GO:0005777">
    <property type="term" value="C:peroxisome"/>
    <property type="evidence" value="ECO:0007669"/>
    <property type="project" value="TreeGrafter"/>
</dbReference>
<dbReference type="GO" id="GO:0004092">
    <property type="term" value="F:carnitine O-acetyltransferase activity"/>
    <property type="evidence" value="ECO:0007669"/>
    <property type="project" value="TreeGrafter"/>
</dbReference>
<dbReference type="Pfam" id="PF00755">
    <property type="entry name" value="Carn_acyltransf"/>
    <property type="match status" value="1"/>
</dbReference>